<organism evidence="5 6">
    <name type="scientific">Streptoalloteichus hindustanus</name>
    <dbReference type="NCBI Taxonomy" id="2017"/>
    <lineage>
        <taxon>Bacteria</taxon>
        <taxon>Bacillati</taxon>
        <taxon>Actinomycetota</taxon>
        <taxon>Actinomycetes</taxon>
        <taxon>Pseudonocardiales</taxon>
        <taxon>Pseudonocardiaceae</taxon>
        <taxon>Streptoalloteichus</taxon>
    </lineage>
</organism>
<evidence type="ECO:0000313" key="5">
    <source>
        <dbReference type="EMBL" id="SHF31296.1"/>
    </source>
</evidence>
<dbReference type="RefSeq" id="WP_073481378.1">
    <property type="nucleotide sequence ID" value="NZ_FQVN01000003.1"/>
</dbReference>
<sequence>MLRASVALSALAFDVLWQNEELGDKPTPLSCPSPGATYEERAELERRAWGELEQAGLARRGRADEDLVEALHLLRSPSVELFAWVSAERGNWSVLATASGPSGVLAVFANDRLDLHPVRPEALADTVVSALPEVAPARGHALSVPMDAVSGSAGDGVSGSFLHQAAGRGGGGDVARFRQVMSAERRGMAQLYAAARDSYGQRRRVDRPLTVLDTVDGRWIVQRRRGNPGPDWLVVAPADRRLLATRLSELRAELGR</sequence>
<name>A0A1M5AMA1_STRHI</name>
<gene>
    <name evidence="5" type="ORF">SAMN05444320_103183</name>
</gene>
<dbReference type="STRING" id="2017.SAMN05444320_103183"/>
<evidence type="ECO:0000256" key="3">
    <source>
        <dbReference type="ARBA" id="ARBA00022490"/>
    </source>
</evidence>
<keyword evidence="6" id="KW-1185">Reference proteome</keyword>
<reference evidence="5 6" key="1">
    <citation type="submission" date="2016-11" db="EMBL/GenBank/DDBJ databases">
        <authorList>
            <person name="Jaros S."/>
            <person name="Januszkiewicz K."/>
            <person name="Wedrychowicz H."/>
        </authorList>
    </citation>
    <scope>NUCLEOTIDE SEQUENCE [LARGE SCALE GENOMIC DNA]</scope>
    <source>
        <strain evidence="5 6">DSM 44523</strain>
    </source>
</reference>
<evidence type="ECO:0000256" key="1">
    <source>
        <dbReference type="ARBA" id="ARBA00004496"/>
    </source>
</evidence>
<keyword evidence="4" id="KW-0143">Chaperone</keyword>
<evidence type="ECO:0000313" key="6">
    <source>
        <dbReference type="Proteomes" id="UP000184501"/>
    </source>
</evidence>
<dbReference type="AlphaFoldDB" id="A0A1M5AMA1"/>
<dbReference type="InterPro" id="IPR025734">
    <property type="entry name" value="EspG"/>
</dbReference>
<evidence type="ECO:0000256" key="4">
    <source>
        <dbReference type="ARBA" id="ARBA00023186"/>
    </source>
</evidence>
<comment type="subcellular location">
    <subcellularLocation>
        <location evidence="1">Cytoplasm</location>
    </subcellularLocation>
</comment>
<accession>A0A1M5AMA1</accession>
<keyword evidence="3" id="KW-0963">Cytoplasm</keyword>
<dbReference type="Pfam" id="PF14011">
    <property type="entry name" value="ESX-1_EspG"/>
    <property type="match status" value="1"/>
</dbReference>
<dbReference type="EMBL" id="FQVN01000003">
    <property type="protein sequence ID" value="SHF31296.1"/>
    <property type="molecule type" value="Genomic_DNA"/>
</dbReference>
<dbReference type="Proteomes" id="UP000184501">
    <property type="component" value="Unassembled WGS sequence"/>
</dbReference>
<proteinExistence type="inferred from homology"/>
<comment type="similarity">
    <text evidence="2">Belongs to the EspG family.</text>
</comment>
<evidence type="ECO:0000256" key="2">
    <source>
        <dbReference type="ARBA" id="ARBA00006411"/>
    </source>
</evidence>
<dbReference type="OrthoDB" id="3679349at2"/>
<protein>
    <submittedName>
        <fullName evidence="5">EspG family protein</fullName>
    </submittedName>
</protein>